<dbReference type="EMBL" id="JBEPMY010000069">
    <property type="protein sequence ID" value="MET3759441.1"/>
    <property type="molecule type" value="Genomic_DNA"/>
</dbReference>
<comment type="similarity">
    <text evidence="1">Belongs to the transposase 8 family.</text>
</comment>
<dbReference type="SUPFAM" id="SSF48295">
    <property type="entry name" value="TrpR-like"/>
    <property type="match status" value="1"/>
</dbReference>
<evidence type="ECO:0000313" key="3">
    <source>
        <dbReference type="Proteomes" id="UP001549077"/>
    </source>
</evidence>
<keyword evidence="3" id="KW-1185">Reference proteome</keyword>
<dbReference type="GeneID" id="91152540"/>
<dbReference type="PANTHER" id="PTHR37936:SF3">
    <property type="entry name" value="TRANSPOSASE INSC FOR INSERTION ELEMENT IS2A-RELATED"/>
    <property type="match status" value="1"/>
</dbReference>
<dbReference type="Gene3D" id="1.10.10.10">
    <property type="entry name" value="Winged helix-like DNA-binding domain superfamily/Winged helix DNA-binding domain"/>
    <property type="match status" value="1"/>
</dbReference>
<sequence length="116" mass="12449">MIEAVASRLEGAPREVRRWSDEFKAQAVVEAMQPGTNISAVARRIGIDPSQLFTWLRHARRKAAVLPTTASGNGLPSPASSRGPTIEIIIGDTVIRAGADIDEAHLARVLRAVRSA</sequence>
<dbReference type="InterPro" id="IPR002514">
    <property type="entry name" value="Transposase_8"/>
</dbReference>
<dbReference type="InterPro" id="IPR010921">
    <property type="entry name" value="Trp_repressor/repl_initiator"/>
</dbReference>
<protein>
    <submittedName>
        <fullName evidence="2">Transposase</fullName>
    </submittedName>
</protein>
<proteinExistence type="inferred from homology"/>
<evidence type="ECO:0000313" key="2">
    <source>
        <dbReference type="EMBL" id="MET3759441.1"/>
    </source>
</evidence>
<evidence type="ECO:0000256" key="1">
    <source>
        <dbReference type="ARBA" id="ARBA00009964"/>
    </source>
</evidence>
<dbReference type="InterPro" id="IPR036388">
    <property type="entry name" value="WH-like_DNA-bd_sf"/>
</dbReference>
<gene>
    <name evidence="2" type="ORF">ABID08_006832</name>
</gene>
<dbReference type="RefSeq" id="WP_246735488.1">
    <property type="nucleotide sequence ID" value="NZ_CP071607.1"/>
</dbReference>
<dbReference type="Proteomes" id="UP001549077">
    <property type="component" value="Unassembled WGS sequence"/>
</dbReference>
<reference evidence="2 3" key="1">
    <citation type="submission" date="2024-06" db="EMBL/GenBank/DDBJ databases">
        <title>Genomic Encyclopedia of Type Strains, Phase IV (KMG-IV): sequencing the most valuable type-strain genomes for metagenomic binning, comparative biology and taxonomic classification.</title>
        <authorList>
            <person name="Goeker M."/>
        </authorList>
    </citation>
    <scope>NUCLEOTIDE SEQUENCE [LARGE SCALE GENOMIC DNA]</scope>
    <source>
        <strain evidence="2 3">DSM 29288</strain>
    </source>
</reference>
<comment type="caution">
    <text evidence="2">The sequence shown here is derived from an EMBL/GenBank/DDBJ whole genome shotgun (WGS) entry which is preliminary data.</text>
</comment>
<accession>A0ABV2MSK2</accession>
<dbReference type="Pfam" id="PF01527">
    <property type="entry name" value="HTH_Tnp_1"/>
    <property type="match status" value="1"/>
</dbReference>
<organism evidence="2 3">
    <name type="scientific">Rhizobium binae</name>
    <dbReference type="NCBI Taxonomy" id="1138190"/>
    <lineage>
        <taxon>Bacteria</taxon>
        <taxon>Pseudomonadati</taxon>
        <taxon>Pseudomonadota</taxon>
        <taxon>Alphaproteobacteria</taxon>
        <taxon>Hyphomicrobiales</taxon>
        <taxon>Rhizobiaceae</taxon>
        <taxon>Rhizobium/Agrobacterium group</taxon>
        <taxon>Rhizobium</taxon>
    </lineage>
</organism>
<name>A0ABV2MSK2_9HYPH</name>
<dbReference type="PANTHER" id="PTHR37936">
    <property type="entry name" value="TRANSPOSASE INSC FOR INSERTION ELEMENT IS2A-RELATED"/>
    <property type="match status" value="1"/>
</dbReference>